<dbReference type="Proteomes" id="UP000256845">
    <property type="component" value="Unassembled WGS sequence"/>
</dbReference>
<accession>A0A3D9HK01</accession>
<name>A0A3D9HK01_9PROT</name>
<proteinExistence type="predicted"/>
<reference evidence="2 3" key="1">
    <citation type="submission" date="2018-07" db="EMBL/GenBank/DDBJ databases">
        <title>Genomic Encyclopedia of Type Strains, Phase III (KMG-III): the genomes of soil and plant-associated and newly described type strains.</title>
        <authorList>
            <person name="Whitman W."/>
        </authorList>
    </citation>
    <scope>NUCLEOTIDE SEQUENCE [LARGE SCALE GENOMIC DNA]</scope>
    <source>
        <strain evidence="2 3">CECT 8488</strain>
    </source>
</reference>
<organism evidence="2 3">
    <name type="scientific">Aestuariispira insulae</name>
    <dbReference type="NCBI Taxonomy" id="1461337"/>
    <lineage>
        <taxon>Bacteria</taxon>
        <taxon>Pseudomonadati</taxon>
        <taxon>Pseudomonadota</taxon>
        <taxon>Alphaproteobacteria</taxon>
        <taxon>Rhodospirillales</taxon>
        <taxon>Kiloniellaceae</taxon>
        <taxon>Aestuariispira</taxon>
    </lineage>
</organism>
<dbReference type="OrthoDB" id="9803916at2"/>
<dbReference type="PANTHER" id="PTHR42663">
    <property type="entry name" value="HYDROLASE C777.06C-RELATED-RELATED"/>
    <property type="match status" value="1"/>
</dbReference>
<dbReference type="PANTHER" id="PTHR42663:SF4">
    <property type="entry name" value="SLL1036 PROTEIN"/>
    <property type="match status" value="1"/>
</dbReference>
<evidence type="ECO:0000259" key="1">
    <source>
        <dbReference type="SMART" id="SM00849"/>
    </source>
</evidence>
<protein>
    <submittedName>
        <fullName evidence="2">Phosphoribosyl 1,2-cyclic phosphodiesterase</fullName>
    </submittedName>
</protein>
<dbReference type="SMART" id="SM00849">
    <property type="entry name" value="Lactamase_B"/>
    <property type="match status" value="1"/>
</dbReference>
<dbReference type="Pfam" id="PF12706">
    <property type="entry name" value="Lactamase_B_2"/>
    <property type="match status" value="1"/>
</dbReference>
<dbReference type="AlphaFoldDB" id="A0A3D9HK01"/>
<gene>
    <name evidence="2" type="ORF">DFP90_105214</name>
</gene>
<evidence type="ECO:0000313" key="2">
    <source>
        <dbReference type="EMBL" id="RED49842.1"/>
    </source>
</evidence>
<dbReference type="SUPFAM" id="SSF56281">
    <property type="entry name" value="Metallo-hydrolase/oxidoreductase"/>
    <property type="match status" value="1"/>
</dbReference>
<dbReference type="RefSeq" id="WP_115937087.1">
    <property type="nucleotide sequence ID" value="NZ_QRDW01000005.1"/>
</dbReference>
<dbReference type="EMBL" id="QRDW01000005">
    <property type="protein sequence ID" value="RED49842.1"/>
    <property type="molecule type" value="Genomic_DNA"/>
</dbReference>
<dbReference type="CDD" id="cd07715">
    <property type="entry name" value="TaR3-like_MBL-fold"/>
    <property type="match status" value="1"/>
</dbReference>
<evidence type="ECO:0000313" key="3">
    <source>
        <dbReference type="Proteomes" id="UP000256845"/>
    </source>
</evidence>
<dbReference type="InterPro" id="IPR036866">
    <property type="entry name" value="RibonucZ/Hydroxyglut_hydro"/>
</dbReference>
<sequence length="274" mass="30659">MTFEVKFWGVRGSVACPSPRHIGFGGNTSCVEVDVGGEVIIFDAGTGIRNLGNSLMERGLDRATLMLSHTHWDHINGFPFFVPAFMPTMSLCIMAGQSQDQGGIERVMSGQMSQPFFPIPMEAMRGKLSFQDFEAGDSFDLAPDIRIRTAALNHPNGATGYRVEYQGKSMCYVTDTEHVPGKADKNILNLIQDADLVIYDSTYTEEEFVEKVGWGHSTWEEGMRLCQSANVGSLAIFHHDPTHEDDFMEALEQEARQRWEKCFVARENMSINLM</sequence>
<keyword evidence="3" id="KW-1185">Reference proteome</keyword>
<dbReference type="Gene3D" id="3.60.15.10">
    <property type="entry name" value="Ribonuclease Z/Hydroxyacylglutathione hydrolase-like"/>
    <property type="match status" value="1"/>
</dbReference>
<dbReference type="InterPro" id="IPR001279">
    <property type="entry name" value="Metallo-B-lactamas"/>
</dbReference>
<feature type="domain" description="Metallo-beta-lactamase" evidence="1">
    <location>
        <begin position="27"/>
        <end position="216"/>
    </location>
</feature>
<comment type="caution">
    <text evidence="2">The sequence shown here is derived from an EMBL/GenBank/DDBJ whole genome shotgun (WGS) entry which is preliminary data.</text>
</comment>